<organism evidence="2 3">
    <name type="scientific">Halomarina oriensis</name>
    <dbReference type="NCBI Taxonomy" id="671145"/>
    <lineage>
        <taxon>Archaea</taxon>
        <taxon>Methanobacteriati</taxon>
        <taxon>Methanobacteriota</taxon>
        <taxon>Stenosarchaea group</taxon>
        <taxon>Halobacteria</taxon>
        <taxon>Halobacteriales</taxon>
        <taxon>Natronomonadaceae</taxon>
        <taxon>Halomarina</taxon>
    </lineage>
</organism>
<keyword evidence="1" id="KW-0812">Transmembrane</keyword>
<keyword evidence="1" id="KW-1133">Transmembrane helix</keyword>
<evidence type="ECO:0000313" key="3">
    <source>
        <dbReference type="Proteomes" id="UP000451471"/>
    </source>
</evidence>
<dbReference type="EMBL" id="WSZK01000026">
    <property type="protein sequence ID" value="MWG35735.1"/>
    <property type="molecule type" value="Genomic_DNA"/>
</dbReference>
<comment type="caution">
    <text evidence="2">The sequence shown here is derived from an EMBL/GenBank/DDBJ whole genome shotgun (WGS) entry which is preliminary data.</text>
</comment>
<dbReference type="Proteomes" id="UP000451471">
    <property type="component" value="Unassembled WGS sequence"/>
</dbReference>
<name>A0A6B0GUC6_9EURY</name>
<accession>A0A6B0GUC6</accession>
<dbReference type="RefSeq" id="WP_158205406.1">
    <property type="nucleotide sequence ID" value="NZ_WSZK01000026.1"/>
</dbReference>
<gene>
    <name evidence="2" type="ORF">GQS65_14790</name>
</gene>
<feature type="transmembrane region" description="Helical" evidence="1">
    <location>
        <begin position="33"/>
        <end position="51"/>
    </location>
</feature>
<evidence type="ECO:0000256" key="1">
    <source>
        <dbReference type="SAM" id="Phobius"/>
    </source>
</evidence>
<protein>
    <submittedName>
        <fullName evidence="2">Uncharacterized protein</fullName>
    </submittedName>
</protein>
<reference evidence="2 3" key="1">
    <citation type="submission" date="2019-12" db="EMBL/GenBank/DDBJ databases">
        <title>Halocatena pleomorpha gen. nov. sp. nov., an extremely halophilic archaeon of family Halobacteriaceae isolated from saltpan soil.</title>
        <authorList>
            <person name="Pal Y."/>
            <person name="Verma A."/>
            <person name="Krishnamurthi S."/>
            <person name="Kumar P."/>
        </authorList>
    </citation>
    <scope>NUCLEOTIDE SEQUENCE [LARGE SCALE GENOMIC DNA]</scope>
    <source>
        <strain evidence="2 3">JCM 16495</strain>
    </source>
</reference>
<evidence type="ECO:0000313" key="2">
    <source>
        <dbReference type="EMBL" id="MWG35735.1"/>
    </source>
</evidence>
<keyword evidence="3" id="KW-1185">Reference proteome</keyword>
<dbReference type="AlphaFoldDB" id="A0A6B0GUC6"/>
<proteinExistence type="predicted"/>
<feature type="transmembrane region" description="Helical" evidence="1">
    <location>
        <begin position="57"/>
        <end position="77"/>
    </location>
</feature>
<keyword evidence="1" id="KW-0472">Membrane</keyword>
<sequence>MVSHAHTTPEPSTTRNVLGLAALAAVQTRGRRFAAYGAALLAVTLPVASVFDPITSGLPTTWSALSVLWGLALVGACEWRTAWDVRAQPRSTEEAHATD</sequence>